<comment type="caution">
    <text evidence="5">The sequence shown here is derived from an EMBL/GenBank/DDBJ whole genome shotgun (WGS) entry which is preliminary data.</text>
</comment>
<dbReference type="SUPFAM" id="SSF160467">
    <property type="entry name" value="PH0987 N-terminal domain-like"/>
    <property type="match status" value="1"/>
</dbReference>
<dbReference type="AlphaFoldDB" id="A0A1E2V9X4"/>
<dbReference type="Gene3D" id="3.30.1360.40">
    <property type="match status" value="1"/>
</dbReference>
<dbReference type="GO" id="GO:0016787">
    <property type="term" value="F:hydrolase activity"/>
    <property type="evidence" value="ECO:0007669"/>
    <property type="project" value="UniProtKB-KW"/>
</dbReference>
<evidence type="ECO:0000313" key="5">
    <source>
        <dbReference type="EMBL" id="ODC03626.1"/>
    </source>
</evidence>
<keyword evidence="1" id="KW-0547">Nucleotide-binding</keyword>
<evidence type="ECO:0000313" key="6">
    <source>
        <dbReference type="Proteomes" id="UP000094291"/>
    </source>
</evidence>
<dbReference type="InterPro" id="IPR010016">
    <property type="entry name" value="PxpB"/>
</dbReference>
<dbReference type="InterPro" id="IPR003833">
    <property type="entry name" value="CT_C_D"/>
</dbReference>
<dbReference type="GO" id="GO:0016301">
    <property type="term" value="F:kinase activity"/>
    <property type="evidence" value="ECO:0007669"/>
    <property type="project" value="UniProtKB-KW"/>
</dbReference>
<keyword evidence="6" id="KW-1185">Reference proteome</keyword>
<evidence type="ECO:0000256" key="1">
    <source>
        <dbReference type="ARBA" id="ARBA00022741"/>
    </source>
</evidence>
<keyword evidence="3" id="KW-0067">ATP-binding</keyword>
<dbReference type="OrthoDB" id="9778567at2"/>
<dbReference type="RefSeq" id="WP_068998042.1">
    <property type="nucleotide sequence ID" value="NZ_MDTQ01000001.1"/>
</dbReference>
<dbReference type="PANTHER" id="PTHR34698">
    <property type="entry name" value="5-OXOPROLINASE SUBUNIT B"/>
    <property type="match status" value="1"/>
</dbReference>
<keyword evidence="2" id="KW-0378">Hydrolase</keyword>
<reference evidence="5 6" key="1">
    <citation type="submission" date="2016-08" db="EMBL/GenBank/DDBJ databases">
        <authorList>
            <person name="Seilhamer J.J."/>
        </authorList>
    </citation>
    <scope>NUCLEOTIDE SEQUENCE [LARGE SCALE GENOMIC DNA]</scope>
    <source>
        <strain evidence="5 6">PH27A</strain>
    </source>
</reference>
<keyword evidence="5" id="KW-0418">Kinase</keyword>
<keyword evidence="5" id="KW-0808">Transferase</keyword>
<dbReference type="EMBL" id="MDTQ01000001">
    <property type="protein sequence ID" value="ODC03626.1"/>
    <property type="molecule type" value="Genomic_DNA"/>
</dbReference>
<evidence type="ECO:0000259" key="4">
    <source>
        <dbReference type="SMART" id="SM00796"/>
    </source>
</evidence>
<protein>
    <submittedName>
        <fullName evidence="5">Kinase</fullName>
    </submittedName>
</protein>
<dbReference type="Pfam" id="PF02682">
    <property type="entry name" value="CT_C_D"/>
    <property type="match status" value="1"/>
</dbReference>
<accession>A0A1E2V9X4</accession>
<evidence type="ECO:0000256" key="2">
    <source>
        <dbReference type="ARBA" id="ARBA00022801"/>
    </source>
</evidence>
<dbReference type="Proteomes" id="UP000094291">
    <property type="component" value="Unassembled WGS sequence"/>
</dbReference>
<dbReference type="InterPro" id="IPR029000">
    <property type="entry name" value="Cyclophilin-like_dom_sf"/>
</dbReference>
<proteinExistence type="predicted"/>
<organism evidence="5 6">
    <name type="scientific">Terasakiispira papahanaumokuakeensis</name>
    <dbReference type="NCBI Taxonomy" id="197479"/>
    <lineage>
        <taxon>Bacteria</taxon>
        <taxon>Pseudomonadati</taxon>
        <taxon>Pseudomonadota</taxon>
        <taxon>Gammaproteobacteria</taxon>
        <taxon>Oceanospirillales</taxon>
        <taxon>Terasakiispira</taxon>
    </lineage>
</organism>
<sequence>MQWHYEIAAVDAITLYFGRDIELAQVARIQAAQDALATALKERVIDMVPAYTSLLLRYDLRQDDLAHLLADIAPVLAALPEVLEVDHDAPVIDLPVYYAPEVGPELPLLAERSGLTIDQVIECHSALVYQVFAIGFAPGFAYLGEVAETLRTPRLATPRKRVPVGALGIADSQTAIYPLVSPGGWNLIGRTPEAMFRPDQTPPSRLQAGQQVKFCPINRERYLEMGGRLDDLPWQQEAH</sequence>
<dbReference type="SUPFAM" id="SSF50891">
    <property type="entry name" value="Cyclophilin-like"/>
    <property type="match status" value="1"/>
</dbReference>
<dbReference type="GO" id="GO:0005524">
    <property type="term" value="F:ATP binding"/>
    <property type="evidence" value="ECO:0007669"/>
    <property type="project" value="UniProtKB-KW"/>
</dbReference>
<dbReference type="SMART" id="SM00796">
    <property type="entry name" value="AHS1"/>
    <property type="match status" value="1"/>
</dbReference>
<dbReference type="STRING" id="197479.BFW38_08795"/>
<dbReference type="NCBIfam" id="TIGR00370">
    <property type="entry name" value="5-oxoprolinase subunit PxpB"/>
    <property type="match status" value="1"/>
</dbReference>
<evidence type="ECO:0000256" key="3">
    <source>
        <dbReference type="ARBA" id="ARBA00022840"/>
    </source>
</evidence>
<dbReference type="Gene3D" id="2.40.100.10">
    <property type="entry name" value="Cyclophilin-like"/>
    <property type="match status" value="1"/>
</dbReference>
<feature type="domain" description="Carboxyltransferase" evidence="4">
    <location>
        <begin position="3"/>
        <end position="206"/>
    </location>
</feature>
<name>A0A1E2V9X4_9GAMM</name>
<dbReference type="PANTHER" id="PTHR34698:SF2">
    <property type="entry name" value="5-OXOPROLINASE SUBUNIT B"/>
    <property type="match status" value="1"/>
</dbReference>
<gene>
    <name evidence="5" type="ORF">BFW38_08795</name>
</gene>